<evidence type="ECO:0000313" key="8">
    <source>
        <dbReference type="EMBL" id="GAB0055776.1"/>
    </source>
</evidence>
<keyword evidence="4 5" id="KW-0413">Isomerase</keyword>
<proteinExistence type="inferred from homology"/>
<organism evidence="8 9">
    <name type="scientific">Candidatus Magnetaquiglobus chichijimensis</name>
    <dbReference type="NCBI Taxonomy" id="3141448"/>
    <lineage>
        <taxon>Bacteria</taxon>
        <taxon>Pseudomonadati</taxon>
        <taxon>Pseudomonadota</taxon>
        <taxon>Magnetococcia</taxon>
        <taxon>Magnetococcales</taxon>
        <taxon>Candidatus Magnetaquicoccaceae</taxon>
        <taxon>Candidatus Magnetaquiglobus</taxon>
    </lineage>
</organism>
<dbReference type="Pfam" id="PF01509">
    <property type="entry name" value="TruB_N"/>
    <property type="match status" value="1"/>
</dbReference>
<comment type="function">
    <text evidence="5">Responsible for synthesis of pseudouridine from uracil-55 in the psi GC loop of transfer RNAs.</text>
</comment>
<dbReference type="InterPro" id="IPR020103">
    <property type="entry name" value="PsdUridine_synth_cat_dom_sf"/>
</dbReference>
<evidence type="ECO:0000259" key="7">
    <source>
        <dbReference type="Pfam" id="PF16198"/>
    </source>
</evidence>
<evidence type="ECO:0000256" key="2">
    <source>
        <dbReference type="ARBA" id="ARBA00005642"/>
    </source>
</evidence>
<dbReference type="InterPro" id="IPR002501">
    <property type="entry name" value="PsdUridine_synth_N"/>
</dbReference>
<name>A0ABQ0C4G5_9PROT</name>
<dbReference type="GO" id="GO:0160148">
    <property type="term" value="F:tRNA pseudouridine(55) synthase activity"/>
    <property type="evidence" value="ECO:0007669"/>
    <property type="project" value="UniProtKB-EC"/>
</dbReference>
<dbReference type="PANTHER" id="PTHR13767">
    <property type="entry name" value="TRNA-PSEUDOURIDINE SYNTHASE"/>
    <property type="match status" value="1"/>
</dbReference>
<evidence type="ECO:0000256" key="5">
    <source>
        <dbReference type="HAMAP-Rule" id="MF_01080"/>
    </source>
</evidence>
<feature type="domain" description="Pseudouridine synthase II N-terminal" evidence="6">
    <location>
        <begin position="34"/>
        <end position="182"/>
    </location>
</feature>
<comment type="catalytic activity">
    <reaction evidence="1 5">
        <text>uridine(55) in tRNA = pseudouridine(55) in tRNA</text>
        <dbReference type="Rhea" id="RHEA:42532"/>
        <dbReference type="Rhea" id="RHEA-COMP:10101"/>
        <dbReference type="Rhea" id="RHEA-COMP:10102"/>
        <dbReference type="ChEBI" id="CHEBI:65314"/>
        <dbReference type="ChEBI" id="CHEBI:65315"/>
        <dbReference type="EC" id="5.4.99.25"/>
    </reaction>
</comment>
<dbReference type="InterPro" id="IPR014780">
    <property type="entry name" value="tRNA_psdUridine_synth_TruB"/>
</dbReference>
<evidence type="ECO:0000313" key="9">
    <source>
        <dbReference type="Proteomes" id="UP001628193"/>
    </source>
</evidence>
<dbReference type="RefSeq" id="WP_420903488.1">
    <property type="nucleotide sequence ID" value="NZ_BAAFGK010000001.1"/>
</dbReference>
<comment type="caution">
    <text evidence="8">The sequence shown here is derived from an EMBL/GenBank/DDBJ whole genome shotgun (WGS) entry which is preliminary data.</text>
</comment>
<evidence type="ECO:0000256" key="3">
    <source>
        <dbReference type="ARBA" id="ARBA00022694"/>
    </source>
</evidence>
<dbReference type="EC" id="5.4.99.25" evidence="5"/>
<feature type="active site" description="Nucleophile" evidence="5">
    <location>
        <position position="49"/>
    </location>
</feature>
<dbReference type="Pfam" id="PF16198">
    <property type="entry name" value="TruB_C_2"/>
    <property type="match status" value="1"/>
</dbReference>
<comment type="similarity">
    <text evidence="2 5">Belongs to the pseudouridine synthase TruB family. Type 1 subfamily.</text>
</comment>
<dbReference type="HAMAP" id="MF_01080">
    <property type="entry name" value="TruB_bact"/>
    <property type="match status" value="1"/>
</dbReference>
<accession>A0ABQ0C4G5</accession>
<dbReference type="Proteomes" id="UP001628193">
    <property type="component" value="Unassembled WGS sequence"/>
</dbReference>
<keyword evidence="9" id="KW-1185">Reference proteome</keyword>
<dbReference type="CDD" id="cd02573">
    <property type="entry name" value="PseudoU_synth_EcTruB"/>
    <property type="match status" value="1"/>
</dbReference>
<evidence type="ECO:0000259" key="6">
    <source>
        <dbReference type="Pfam" id="PF01509"/>
    </source>
</evidence>
<dbReference type="InterPro" id="IPR032819">
    <property type="entry name" value="TruB_C"/>
</dbReference>
<evidence type="ECO:0000256" key="4">
    <source>
        <dbReference type="ARBA" id="ARBA00023235"/>
    </source>
</evidence>
<dbReference type="PANTHER" id="PTHR13767:SF2">
    <property type="entry name" value="PSEUDOURIDYLATE SYNTHASE TRUB1"/>
    <property type="match status" value="1"/>
</dbReference>
<dbReference type="EMBL" id="BAAFGK010000001">
    <property type="protein sequence ID" value="GAB0055776.1"/>
    <property type="molecule type" value="Genomic_DNA"/>
</dbReference>
<reference evidence="8 9" key="1">
    <citation type="submission" date="2024-05" db="EMBL/GenBank/DDBJ databases">
        <authorList>
            <consortium name="Candidatus Magnetaquicoccaceae bacterium FCR-1 genome sequencing consortium"/>
            <person name="Shimoshige H."/>
            <person name="Shimamura S."/>
            <person name="Taoka A."/>
            <person name="Kobayashi H."/>
            <person name="Maekawa T."/>
        </authorList>
    </citation>
    <scope>NUCLEOTIDE SEQUENCE [LARGE SCALE GENOMIC DNA]</scope>
    <source>
        <strain evidence="8 9">FCR-1</strain>
    </source>
</reference>
<feature type="domain" description="tRNA pseudouridylate synthase B C-terminal" evidence="7">
    <location>
        <begin position="183"/>
        <end position="241"/>
    </location>
</feature>
<reference evidence="8 9" key="2">
    <citation type="submission" date="2024-09" db="EMBL/GenBank/DDBJ databases">
        <title>Draft genome sequence of Candidatus Magnetaquicoccaceae bacterium FCR-1.</title>
        <authorList>
            <person name="Shimoshige H."/>
            <person name="Shimamura S."/>
            <person name="Taoka A."/>
            <person name="Kobayashi H."/>
            <person name="Maekawa T."/>
        </authorList>
    </citation>
    <scope>NUCLEOTIDE SEQUENCE [LARGE SCALE GENOMIC DNA]</scope>
    <source>
        <strain evidence="8 9">FCR-1</strain>
    </source>
</reference>
<sequence>MGQGKRSRSAGPHGWVAIHKEVGMASTRVVERVKRIIRAGRAGHGGTLDPFSEGVLPIALGEATKTLASVLDGDKAYRCWVRLGSETDTGDPTGQFIPGNTNFPDRATVLETIARYQGEMDQIPPAYSAIHVDGERAYDRARRGETVELPARRVVFHAVELVEYAGDGLIILDVRCGKGTYMRALARDLGREWGCLAHLERLLRTRTLGFDLSDCLTLDELTRTVAEGRLNEVLLPVDRALDDIPALRLRLEAWSRVLSGQAAWIDADGVEPGTVRLLSPEGHFGAIGTLGSGSDPSGRRSCTPKRLFNLT</sequence>
<dbReference type="NCBIfam" id="TIGR00431">
    <property type="entry name" value="TruB"/>
    <property type="match status" value="1"/>
</dbReference>
<evidence type="ECO:0000256" key="1">
    <source>
        <dbReference type="ARBA" id="ARBA00000385"/>
    </source>
</evidence>
<gene>
    <name evidence="5 8" type="primary">truB</name>
    <name evidence="8" type="ORF">SIID45300_00072</name>
</gene>
<protein>
    <recommendedName>
        <fullName evidence="5">tRNA pseudouridine synthase B</fullName>
        <ecNumber evidence="5">5.4.99.25</ecNumber>
    </recommendedName>
    <alternativeName>
        <fullName evidence="5">tRNA pseudouridine(55) synthase</fullName>
        <shortName evidence="5">Psi55 synthase</shortName>
    </alternativeName>
    <alternativeName>
        <fullName evidence="5">tRNA pseudouridylate synthase</fullName>
    </alternativeName>
    <alternativeName>
        <fullName evidence="5">tRNA-uridine isomerase</fullName>
    </alternativeName>
</protein>
<keyword evidence="3 5" id="KW-0819">tRNA processing</keyword>
<dbReference type="SUPFAM" id="SSF55120">
    <property type="entry name" value="Pseudouridine synthase"/>
    <property type="match status" value="1"/>
</dbReference>
<dbReference type="Gene3D" id="3.30.2350.10">
    <property type="entry name" value="Pseudouridine synthase"/>
    <property type="match status" value="1"/>
</dbReference>